<name>A0A7S4MBN1_9STRA</name>
<dbReference type="AlphaFoldDB" id="A0A7S4MBN1"/>
<accession>A0A7S4MBN1</accession>
<evidence type="ECO:0000313" key="2">
    <source>
        <dbReference type="EMBL" id="CAE2212103.1"/>
    </source>
</evidence>
<organism evidence="2">
    <name type="scientific">Odontella aurita</name>
    <dbReference type="NCBI Taxonomy" id="265563"/>
    <lineage>
        <taxon>Eukaryota</taxon>
        <taxon>Sar</taxon>
        <taxon>Stramenopiles</taxon>
        <taxon>Ochrophyta</taxon>
        <taxon>Bacillariophyta</taxon>
        <taxon>Mediophyceae</taxon>
        <taxon>Biddulphiophycidae</taxon>
        <taxon>Eupodiscales</taxon>
        <taxon>Odontellaceae</taxon>
        <taxon>Odontella</taxon>
    </lineage>
</organism>
<proteinExistence type="predicted"/>
<feature type="region of interest" description="Disordered" evidence="1">
    <location>
        <begin position="1"/>
        <end position="25"/>
    </location>
</feature>
<sequence length="151" mass="16466">MEGAPSPLQVADRDDADAANAIDSPTRKKDADSCILRFKTLRLFPPGRNTLVVAEFEASDALRLLHDDVRDVALNHECEELRNVVRRSKERWTAHVTIGDIRGGTKGEVRALGYRLGEGLGLAGALRGEAGKSEVKWSSVESVGHEMCSKV</sequence>
<dbReference type="EMBL" id="HBKQ01007321">
    <property type="protein sequence ID" value="CAE2212103.1"/>
    <property type="molecule type" value="Transcribed_RNA"/>
</dbReference>
<protein>
    <submittedName>
        <fullName evidence="2">Uncharacterized protein</fullName>
    </submittedName>
</protein>
<reference evidence="2" key="1">
    <citation type="submission" date="2021-01" db="EMBL/GenBank/DDBJ databases">
        <authorList>
            <person name="Corre E."/>
            <person name="Pelletier E."/>
            <person name="Niang G."/>
            <person name="Scheremetjew M."/>
            <person name="Finn R."/>
            <person name="Kale V."/>
            <person name="Holt S."/>
            <person name="Cochrane G."/>
            <person name="Meng A."/>
            <person name="Brown T."/>
            <person name="Cohen L."/>
        </authorList>
    </citation>
    <scope>NUCLEOTIDE SEQUENCE</scope>
    <source>
        <strain evidence="2">Isolate 1302-5</strain>
    </source>
</reference>
<evidence type="ECO:0000256" key="1">
    <source>
        <dbReference type="SAM" id="MobiDB-lite"/>
    </source>
</evidence>
<dbReference type="Gene3D" id="3.90.1140.10">
    <property type="entry name" value="Cyclic phosphodiesterase"/>
    <property type="match status" value="1"/>
</dbReference>
<gene>
    <name evidence="2" type="ORF">OAUR00152_LOCUS4926</name>
</gene>